<dbReference type="Gene3D" id="1.10.260.40">
    <property type="entry name" value="lambda repressor-like DNA-binding domains"/>
    <property type="match status" value="1"/>
</dbReference>
<dbReference type="InterPro" id="IPR012349">
    <property type="entry name" value="Split_barrel_FMN-bd"/>
</dbReference>
<dbReference type="CDD" id="cd00093">
    <property type="entry name" value="HTH_XRE"/>
    <property type="match status" value="1"/>
</dbReference>
<evidence type="ECO:0000313" key="2">
    <source>
        <dbReference type="EMBL" id="MBY8880212.1"/>
    </source>
</evidence>
<comment type="caution">
    <text evidence="2">The sequence shown here is derived from an EMBL/GenBank/DDBJ whole genome shotgun (WGS) entry which is preliminary data.</text>
</comment>
<feature type="region of interest" description="Disordered" evidence="1">
    <location>
        <begin position="1"/>
        <end position="47"/>
    </location>
</feature>
<sequence>MPVRGSPAPAEISVAGRGPPAPSFPVTVPASSPPPPAADPRSEHTVPHDLASRVAERLTQLDMTERELSRKAGMSTKYLEHLLVCEPDFDPGGLLRIAAALGLTRHELLEGRDDLPPGQSEAAERPVLARLTEPECWDKLGTHGVGRIALPSEPGPAVFPVNYVVDTKTILYRTAEQGAAAPRSGASVSFETDRIDDDLSQGWSVLVTGTAERIDDAAAAERLAAKHDLEPWAGGERALWVRVRPTQVTGRHITTM</sequence>
<proteinExistence type="predicted"/>
<reference evidence="2 3" key="1">
    <citation type="submission" date="2021-08" db="EMBL/GenBank/DDBJ databases">
        <title>WGS of actinomycetes from Thailand.</title>
        <authorList>
            <person name="Thawai C."/>
        </authorList>
    </citation>
    <scope>NUCLEOTIDE SEQUENCE [LARGE SCALE GENOMIC DNA]</scope>
    <source>
        <strain evidence="2 3">PLK6-54</strain>
    </source>
</reference>
<evidence type="ECO:0000313" key="3">
    <source>
        <dbReference type="Proteomes" id="UP000778578"/>
    </source>
</evidence>
<gene>
    <name evidence="2" type="ORF">K7862_21615</name>
</gene>
<dbReference type="InterPro" id="IPR001387">
    <property type="entry name" value="Cro/C1-type_HTH"/>
</dbReference>
<name>A0ABS7QAS0_9ACTN</name>
<dbReference type="InterPro" id="IPR010982">
    <property type="entry name" value="Lambda_DNA-bd_dom_sf"/>
</dbReference>
<dbReference type="EMBL" id="JAINZZ010000028">
    <property type="protein sequence ID" value="MBY8880212.1"/>
    <property type="molecule type" value="Genomic_DNA"/>
</dbReference>
<evidence type="ECO:0000256" key="1">
    <source>
        <dbReference type="SAM" id="MobiDB-lite"/>
    </source>
</evidence>
<keyword evidence="3" id="KW-1185">Reference proteome</keyword>
<dbReference type="InterPro" id="IPR024747">
    <property type="entry name" value="Pyridox_Oxase-rel"/>
</dbReference>
<dbReference type="Pfam" id="PF12900">
    <property type="entry name" value="Pyridox_ox_2"/>
    <property type="match status" value="1"/>
</dbReference>
<dbReference type="SUPFAM" id="SSF50475">
    <property type="entry name" value="FMN-binding split barrel"/>
    <property type="match status" value="1"/>
</dbReference>
<organism evidence="2 3">
    <name type="scientific">Actinacidiphila acidipaludis</name>
    <dbReference type="NCBI Taxonomy" id="2873382"/>
    <lineage>
        <taxon>Bacteria</taxon>
        <taxon>Bacillati</taxon>
        <taxon>Actinomycetota</taxon>
        <taxon>Actinomycetes</taxon>
        <taxon>Kitasatosporales</taxon>
        <taxon>Streptomycetaceae</taxon>
        <taxon>Actinacidiphila</taxon>
    </lineage>
</organism>
<protein>
    <submittedName>
        <fullName evidence="2">Pyridoxamine 5'-phosphate oxidase family protein</fullName>
    </submittedName>
</protein>
<dbReference type="Proteomes" id="UP000778578">
    <property type="component" value="Unassembled WGS sequence"/>
</dbReference>
<accession>A0ABS7QAS0</accession>
<dbReference type="SUPFAM" id="SSF47413">
    <property type="entry name" value="lambda repressor-like DNA-binding domains"/>
    <property type="match status" value="1"/>
</dbReference>
<dbReference type="Gene3D" id="2.30.110.10">
    <property type="entry name" value="Electron Transport, Fmn-binding Protein, Chain A"/>
    <property type="match status" value="1"/>
</dbReference>